<keyword evidence="5" id="KW-0804">Transcription</keyword>
<dbReference type="GO" id="GO:0001228">
    <property type="term" value="F:DNA-binding transcription activator activity, RNA polymerase II-specific"/>
    <property type="evidence" value="ECO:0007669"/>
    <property type="project" value="TreeGrafter"/>
</dbReference>
<evidence type="ECO:0000256" key="3">
    <source>
        <dbReference type="ARBA" id="ARBA00023015"/>
    </source>
</evidence>
<accession>A0A9P4LFT0</accession>
<gene>
    <name evidence="7" type="ORF">EK21DRAFT_118658</name>
</gene>
<dbReference type="PANTHER" id="PTHR31944:SF131">
    <property type="entry name" value="HEME-RESPONSIVE ZINC FINGER TRANSCRIPTION FACTOR HAP1"/>
    <property type="match status" value="1"/>
</dbReference>
<keyword evidence="4" id="KW-0238">DNA-binding</keyword>
<evidence type="ECO:0000256" key="5">
    <source>
        <dbReference type="ARBA" id="ARBA00023163"/>
    </source>
</evidence>
<organism evidence="7 8">
    <name type="scientific">Setomelanomma holmii</name>
    <dbReference type="NCBI Taxonomy" id="210430"/>
    <lineage>
        <taxon>Eukaryota</taxon>
        <taxon>Fungi</taxon>
        <taxon>Dikarya</taxon>
        <taxon>Ascomycota</taxon>
        <taxon>Pezizomycotina</taxon>
        <taxon>Dothideomycetes</taxon>
        <taxon>Pleosporomycetidae</taxon>
        <taxon>Pleosporales</taxon>
        <taxon>Pleosporineae</taxon>
        <taxon>Phaeosphaeriaceae</taxon>
        <taxon>Setomelanomma</taxon>
    </lineage>
</organism>
<evidence type="ECO:0000313" key="8">
    <source>
        <dbReference type="Proteomes" id="UP000799777"/>
    </source>
</evidence>
<evidence type="ECO:0000256" key="4">
    <source>
        <dbReference type="ARBA" id="ARBA00023125"/>
    </source>
</evidence>
<keyword evidence="1" id="KW-0479">Metal-binding</keyword>
<dbReference type="GO" id="GO:0000978">
    <property type="term" value="F:RNA polymerase II cis-regulatory region sequence-specific DNA binding"/>
    <property type="evidence" value="ECO:0007669"/>
    <property type="project" value="TreeGrafter"/>
</dbReference>
<keyword evidence="8" id="KW-1185">Reference proteome</keyword>
<protein>
    <submittedName>
        <fullName evidence="7">Uncharacterized protein</fullName>
    </submittedName>
</protein>
<dbReference type="OrthoDB" id="5414787at2759"/>
<dbReference type="InterPro" id="IPR051430">
    <property type="entry name" value="Fungal_TF_Env_Response"/>
</dbReference>
<dbReference type="Proteomes" id="UP000799777">
    <property type="component" value="Unassembled WGS sequence"/>
</dbReference>
<dbReference type="GO" id="GO:0046872">
    <property type="term" value="F:metal ion binding"/>
    <property type="evidence" value="ECO:0007669"/>
    <property type="project" value="UniProtKB-KW"/>
</dbReference>
<evidence type="ECO:0000256" key="2">
    <source>
        <dbReference type="ARBA" id="ARBA00022833"/>
    </source>
</evidence>
<dbReference type="AlphaFoldDB" id="A0A9P4LFT0"/>
<evidence type="ECO:0000256" key="6">
    <source>
        <dbReference type="ARBA" id="ARBA00023242"/>
    </source>
</evidence>
<dbReference type="CDD" id="cd12148">
    <property type="entry name" value="fungal_TF_MHR"/>
    <property type="match status" value="1"/>
</dbReference>
<comment type="caution">
    <text evidence="7">The sequence shown here is derived from an EMBL/GenBank/DDBJ whole genome shotgun (WGS) entry which is preliminary data.</text>
</comment>
<evidence type="ECO:0000256" key="1">
    <source>
        <dbReference type="ARBA" id="ARBA00022723"/>
    </source>
</evidence>
<evidence type="ECO:0000313" key="7">
    <source>
        <dbReference type="EMBL" id="KAF2023538.1"/>
    </source>
</evidence>
<reference evidence="7" key="1">
    <citation type="journal article" date="2020" name="Stud. Mycol.">
        <title>101 Dothideomycetes genomes: a test case for predicting lifestyles and emergence of pathogens.</title>
        <authorList>
            <person name="Haridas S."/>
            <person name="Albert R."/>
            <person name="Binder M."/>
            <person name="Bloem J."/>
            <person name="Labutti K."/>
            <person name="Salamov A."/>
            <person name="Andreopoulos B."/>
            <person name="Baker S."/>
            <person name="Barry K."/>
            <person name="Bills G."/>
            <person name="Bluhm B."/>
            <person name="Cannon C."/>
            <person name="Castanera R."/>
            <person name="Culley D."/>
            <person name="Daum C."/>
            <person name="Ezra D."/>
            <person name="Gonzalez J."/>
            <person name="Henrissat B."/>
            <person name="Kuo A."/>
            <person name="Liang C."/>
            <person name="Lipzen A."/>
            <person name="Lutzoni F."/>
            <person name="Magnuson J."/>
            <person name="Mondo S."/>
            <person name="Nolan M."/>
            <person name="Ohm R."/>
            <person name="Pangilinan J."/>
            <person name="Park H.-J."/>
            <person name="Ramirez L."/>
            <person name="Alfaro M."/>
            <person name="Sun H."/>
            <person name="Tritt A."/>
            <person name="Yoshinaga Y."/>
            <person name="Zwiers L.-H."/>
            <person name="Turgeon B."/>
            <person name="Goodwin S."/>
            <person name="Spatafora J."/>
            <person name="Crous P."/>
            <person name="Grigoriev I."/>
        </authorList>
    </citation>
    <scope>NUCLEOTIDE SEQUENCE</scope>
    <source>
        <strain evidence="7">CBS 110217</strain>
    </source>
</reference>
<keyword evidence="6" id="KW-0539">Nucleus</keyword>
<keyword evidence="3" id="KW-0805">Transcription regulation</keyword>
<sequence>MSAFAEVKDFLKEISSDNQFRAGAKQVKFLQNKSAAKIASPDTIVEPEFSLALLKLREFLPPRTYCDRLISIYCNHFERTMRVLHIPTFMRQYEQLWRDETSGSSDSAGILPQLTAAMSMAYHMDDARELGEEQPHRIYLKGARRPILCLYKPLLLGQELRANIDMCKKVERHCLDTSVVMLSYQDLYTISALQTITNSPMAHQNFFYRCCKMDILWAALSCCQAVQRTGVDASSNLVSTMEFTISCLIDRIGQKGSDLKDIVFLALALRSGQLPDSTPEKPHALQQVMKRTLAACRERLLRPNVADQQHPGTSLTQRRENQTAVTLPLSDPSLAPNPVMETAFADDFTQSAAQWFEDLPDLAAEYSIFEANLFNSDQAQHFGMVQD</sequence>
<keyword evidence="2" id="KW-0862">Zinc</keyword>
<proteinExistence type="predicted"/>
<dbReference type="PANTHER" id="PTHR31944">
    <property type="entry name" value="HEME-RESPONSIVE ZINC FINGER TRANSCRIPTION FACTOR HAP1"/>
    <property type="match status" value="1"/>
</dbReference>
<dbReference type="EMBL" id="ML978341">
    <property type="protein sequence ID" value="KAF2023538.1"/>
    <property type="molecule type" value="Genomic_DNA"/>
</dbReference>
<dbReference type="GO" id="GO:0005634">
    <property type="term" value="C:nucleus"/>
    <property type="evidence" value="ECO:0007669"/>
    <property type="project" value="TreeGrafter"/>
</dbReference>
<name>A0A9P4LFT0_9PLEO</name>